<evidence type="ECO:0000256" key="5">
    <source>
        <dbReference type="ARBA" id="ARBA00023002"/>
    </source>
</evidence>
<evidence type="ECO:0000256" key="6">
    <source>
        <dbReference type="ARBA" id="ARBA00023284"/>
    </source>
</evidence>
<dbReference type="InterPro" id="IPR037944">
    <property type="entry name" value="PRX5-like"/>
</dbReference>
<dbReference type="AlphaFoldDB" id="A0A9W9ZJ92"/>
<keyword evidence="5 9" id="KW-0560">Oxidoreductase</keyword>
<feature type="active site" description="Cysteine sulfenic acid (-SOH) intermediate" evidence="8">
    <location>
        <position position="73"/>
    </location>
</feature>
<dbReference type="GO" id="GO:0034599">
    <property type="term" value="P:cellular response to oxidative stress"/>
    <property type="evidence" value="ECO:0007669"/>
    <property type="project" value="InterPro"/>
</dbReference>
<protein>
    <recommendedName>
        <fullName evidence="9">Peroxiredoxin-5</fullName>
        <ecNumber evidence="9">1.11.1.24</ecNumber>
    </recommendedName>
</protein>
<sequence length="185" mass="19694">MHRSINRLGGIASVFSRGFRSTASVAMPIKVGDKVPSVQVMEATPNDKVDVASLFAGKKGVLFAVPGAFTPGCSKTHLPGYVAEFDKLKAKGVEVVACISVNDPFVMTAWGEAHKCGGKIRMLADTNGEFTKAIDMELDATPFLGNVRSKRYAMLIEDGVVKNLKVEPDGTGLTCSLANNIFSLL</sequence>
<evidence type="ECO:0000313" key="12">
    <source>
        <dbReference type="Proteomes" id="UP001163046"/>
    </source>
</evidence>
<dbReference type="Proteomes" id="UP001163046">
    <property type="component" value="Unassembled WGS sequence"/>
</dbReference>
<keyword evidence="3 9" id="KW-0575">Peroxidase</keyword>
<comment type="caution">
    <text evidence="11">The sequence shown here is derived from an EMBL/GenBank/DDBJ whole genome shotgun (WGS) entry which is preliminary data.</text>
</comment>
<dbReference type="InterPro" id="IPR013740">
    <property type="entry name" value="Redoxin"/>
</dbReference>
<evidence type="ECO:0000259" key="10">
    <source>
        <dbReference type="PROSITE" id="PS51352"/>
    </source>
</evidence>
<dbReference type="InterPro" id="IPR013766">
    <property type="entry name" value="Thioredoxin_domain"/>
</dbReference>
<evidence type="ECO:0000256" key="4">
    <source>
        <dbReference type="ARBA" id="ARBA00022862"/>
    </source>
</evidence>
<evidence type="ECO:0000256" key="1">
    <source>
        <dbReference type="ARBA" id="ARBA00003330"/>
    </source>
</evidence>
<evidence type="ECO:0000256" key="7">
    <source>
        <dbReference type="ARBA" id="ARBA00049091"/>
    </source>
</evidence>
<dbReference type="InterPro" id="IPR036249">
    <property type="entry name" value="Thioredoxin-like_sf"/>
</dbReference>
<evidence type="ECO:0000256" key="3">
    <source>
        <dbReference type="ARBA" id="ARBA00022559"/>
    </source>
</evidence>
<dbReference type="PROSITE" id="PS51352">
    <property type="entry name" value="THIOREDOXIN_2"/>
    <property type="match status" value="1"/>
</dbReference>
<dbReference type="PANTHER" id="PTHR10430">
    <property type="entry name" value="PEROXIREDOXIN"/>
    <property type="match status" value="1"/>
</dbReference>
<dbReference type="GO" id="GO:0005777">
    <property type="term" value="C:peroxisome"/>
    <property type="evidence" value="ECO:0007669"/>
    <property type="project" value="TreeGrafter"/>
</dbReference>
<organism evidence="11 12">
    <name type="scientific">Desmophyllum pertusum</name>
    <dbReference type="NCBI Taxonomy" id="174260"/>
    <lineage>
        <taxon>Eukaryota</taxon>
        <taxon>Metazoa</taxon>
        <taxon>Cnidaria</taxon>
        <taxon>Anthozoa</taxon>
        <taxon>Hexacorallia</taxon>
        <taxon>Scleractinia</taxon>
        <taxon>Caryophylliina</taxon>
        <taxon>Caryophylliidae</taxon>
        <taxon>Desmophyllum</taxon>
    </lineage>
</organism>
<keyword evidence="4 9" id="KW-0049">Antioxidant</keyword>
<evidence type="ECO:0000313" key="11">
    <source>
        <dbReference type="EMBL" id="KAJ7382773.1"/>
    </source>
</evidence>
<dbReference type="OrthoDB" id="1882547at2759"/>
<comment type="catalytic activity">
    <reaction evidence="7 9">
        <text>a hydroperoxide + [thioredoxin]-dithiol = an alcohol + [thioredoxin]-disulfide + H2O</text>
        <dbReference type="Rhea" id="RHEA:62620"/>
        <dbReference type="Rhea" id="RHEA-COMP:10698"/>
        <dbReference type="Rhea" id="RHEA-COMP:10700"/>
        <dbReference type="ChEBI" id="CHEBI:15377"/>
        <dbReference type="ChEBI" id="CHEBI:29950"/>
        <dbReference type="ChEBI" id="CHEBI:30879"/>
        <dbReference type="ChEBI" id="CHEBI:35924"/>
        <dbReference type="ChEBI" id="CHEBI:50058"/>
        <dbReference type="EC" id="1.11.1.24"/>
    </reaction>
</comment>
<feature type="domain" description="Thioredoxin" evidence="10">
    <location>
        <begin position="29"/>
        <end position="185"/>
    </location>
</feature>
<comment type="function">
    <text evidence="1">Thiol-specific peroxidase that catalyzes the reduction of hydrogen peroxide and organic hydroperoxides to water and alcohols, respectively. Plays a role in cell protection against oxidative stress by detoxifying peroxides and as sensor of hydrogen peroxide-mediated signaling events.</text>
</comment>
<dbReference type="SUPFAM" id="SSF52833">
    <property type="entry name" value="Thioredoxin-like"/>
    <property type="match status" value="1"/>
</dbReference>
<proteinExistence type="inferred from homology"/>
<dbReference type="CDD" id="cd03013">
    <property type="entry name" value="PRX5_like"/>
    <property type="match status" value="1"/>
</dbReference>
<dbReference type="EMBL" id="MU825915">
    <property type="protein sequence ID" value="KAJ7382773.1"/>
    <property type="molecule type" value="Genomic_DNA"/>
</dbReference>
<evidence type="ECO:0000256" key="8">
    <source>
        <dbReference type="PIRSR" id="PIRSR637944-1"/>
    </source>
</evidence>
<keyword evidence="12" id="KW-1185">Reference proteome</keyword>
<dbReference type="GO" id="GO:0005739">
    <property type="term" value="C:mitochondrion"/>
    <property type="evidence" value="ECO:0007669"/>
    <property type="project" value="TreeGrafter"/>
</dbReference>
<comment type="similarity">
    <text evidence="2 9">Belongs to the peroxiredoxin family. Prx5 subfamily.</text>
</comment>
<dbReference type="GO" id="GO:0045454">
    <property type="term" value="P:cell redox homeostasis"/>
    <property type="evidence" value="ECO:0007669"/>
    <property type="project" value="TreeGrafter"/>
</dbReference>
<evidence type="ECO:0000256" key="9">
    <source>
        <dbReference type="RuleBase" id="RU366011"/>
    </source>
</evidence>
<dbReference type="PANTHER" id="PTHR10430:SF16">
    <property type="entry name" value="PEROXIREDOXIN-5, MITOCHONDRIAL"/>
    <property type="match status" value="1"/>
</dbReference>
<dbReference type="Gene3D" id="3.40.30.10">
    <property type="entry name" value="Glutaredoxin"/>
    <property type="match status" value="1"/>
</dbReference>
<dbReference type="GO" id="GO:0042744">
    <property type="term" value="P:hydrogen peroxide catabolic process"/>
    <property type="evidence" value="ECO:0007669"/>
    <property type="project" value="TreeGrafter"/>
</dbReference>
<reference evidence="11" key="1">
    <citation type="submission" date="2023-01" db="EMBL/GenBank/DDBJ databases">
        <title>Genome assembly of the deep-sea coral Lophelia pertusa.</title>
        <authorList>
            <person name="Herrera S."/>
            <person name="Cordes E."/>
        </authorList>
    </citation>
    <scope>NUCLEOTIDE SEQUENCE</scope>
    <source>
        <strain evidence="11">USNM1676648</strain>
        <tissue evidence="11">Polyp</tissue>
    </source>
</reference>
<name>A0A9W9ZJ92_9CNID</name>
<dbReference type="GO" id="GO:0008379">
    <property type="term" value="F:thioredoxin peroxidase activity"/>
    <property type="evidence" value="ECO:0007669"/>
    <property type="project" value="InterPro"/>
</dbReference>
<gene>
    <name evidence="11" type="primary">PRDX5</name>
    <name evidence="11" type="ORF">OS493_033059</name>
</gene>
<keyword evidence="6 9" id="KW-0676">Redox-active center</keyword>
<accession>A0A9W9ZJ92</accession>
<evidence type="ECO:0000256" key="2">
    <source>
        <dbReference type="ARBA" id="ARBA00010505"/>
    </source>
</evidence>
<dbReference type="EC" id="1.11.1.24" evidence="9"/>
<dbReference type="Pfam" id="PF08534">
    <property type="entry name" value="Redoxin"/>
    <property type="match status" value="1"/>
</dbReference>
<dbReference type="FunFam" id="3.40.30.10:FF:000020">
    <property type="entry name" value="Peroxiredoxin"/>
    <property type="match status" value="1"/>
</dbReference>